<dbReference type="InterPro" id="IPR000847">
    <property type="entry name" value="LysR_HTH_N"/>
</dbReference>
<keyword evidence="2" id="KW-0805">Transcription regulation</keyword>
<dbReference type="GO" id="GO:0003700">
    <property type="term" value="F:DNA-binding transcription factor activity"/>
    <property type="evidence" value="ECO:0007669"/>
    <property type="project" value="InterPro"/>
</dbReference>
<dbReference type="GO" id="GO:0043565">
    <property type="term" value="F:sequence-specific DNA binding"/>
    <property type="evidence" value="ECO:0007669"/>
    <property type="project" value="TreeGrafter"/>
</dbReference>
<comment type="caution">
    <text evidence="6">The sequence shown here is derived from an EMBL/GenBank/DDBJ whole genome shotgun (WGS) entry which is preliminary data.</text>
</comment>
<gene>
    <name evidence="6" type="ORF">YP76_20385</name>
</gene>
<keyword evidence="7" id="KW-1185">Reference proteome</keyword>
<dbReference type="STRING" id="56193.YP76_20385"/>
<dbReference type="Pfam" id="PF00126">
    <property type="entry name" value="HTH_1"/>
    <property type="match status" value="1"/>
</dbReference>
<dbReference type="Gene3D" id="3.40.190.10">
    <property type="entry name" value="Periplasmic binding protein-like II"/>
    <property type="match status" value="2"/>
</dbReference>
<dbReference type="EMBL" id="LBIC01000010">
    <property type="protein sequence ID" value="KKW90358.1"/>
    <property type="molecule type" value="Genomic_DNA"/>
</dbReference>
<dbReference type="GO" id="GO:0006351">
    <property type="term" value="P:DNA-templated transcription"/>
    <property type="evidence" value="ECO:0007669"/>
    <property type="project" value="TreeGrafter"/>
</dbReference>
<comment type="similarity">
    <text evidence="1">Belongs to the LysR transcriptional regulatory family.</text>
</comment>
<evidence type="ECO:0000313" key="6">
    <source>
        <dbReference type="EMBL" id="KKW90358.1"/>
    </source>
</evidence>
<dbReference type="Pfam" id="PF03466">
    <property type="entry name" value="LysR_substrate"/>
    <property type="match status" value="1"/>
</dbReference>
<evidence type="ECO:0000313" key="7">
    <source>
        <dbReference type="Proteomes" id="UP000033874"/>
    </source>
</evidence>
<dbReference type="InterPro" id="IPR058163">
    <property type="entry name" value="LysR-type_TF_proteobact-type"/>
</dbReference>
<dbReference type="PANTHER" id="PTHR30537:SF74">
    <property type="entry name" value="HTH-TYPE TRANSCRIPTIONAL REGULATOR TRPI"/>
    <property type="match status" value="1"/>
</dbReference>
<dbReference type="AlphaFoldDB" id="A0A0M3AK72"/>
<dbReference type="InterPro" id="IPR036388">
    <property type="entry name" value="WH-like_DNA-bd_sf"/>
</dbReference>
<dbReference type="SUPFAM" id="SSF53850">
    <property type="entry name" value="Periplasmic binding protein-like II"/>
    <property type="match status" value="1"/>
</dbReference>
<evidence type="ECO:0000256" key="1">
    <source>
        <dbReference type="ARBA" id="ARBA00009437"/>
    </source>
</evidence>
<dbReference type="InterPro" id="IPR036390">
    <property type="entry name" value="WH_DNA-bd_sf"/>
</dbReference>
<name>A0A0M3AK72_9SPHN</name>
<organism evidence="6 7">
    <name type="scientific">Sphingobium chungbukense</name>
    <dbReference type="NCBI Taxonomy" id="56193"/>
    <lineage>
        <taxon>Bacteria</taxon>
        <taxon>Pseudomonadati</taxon>
        <taxon>Pseudomonadota</taxon>
        <taxon>Alphaproteobacteria</taxon>
        <taxon>Sphingomonadales</taxon>
        <taxon>Sphingomonadaceae</taxon>
        <taxon>Sphingobium</taxon>
    </lineage>
</organism>
<sequence length="316" mass="34987">MRQQAPPLEAIEAFLVAARAQSFRAAADEIALSPSAFSRRIQSLETFLGTALFDRSGISSRLTEAGMLYYSRIAPAIEQIRVATLRLREDTESRVLRLVTSHSFAVGWLVARLPALKRELDIEIELSIGRNPEALRSGAVDLAIWGDMRDNALTSEQLIELVAVPACAAQHEIDLAAPASLERLSEYRAVATKAPEHFWKGWLDAIGHHGPPPQRTSHYDTIHLAYEAAASGAGLALVVPLLSDRFIQEGRLTPLMAMPLPIGAEYRIFFSRADIQCRKPVRQFLAWLRREAQGSVREFDTWAARCTKPIAPTIAN</sequence>
<dbReference type="PANTHER" id="PTHR30537">
    <property type="entry name" value="HTH-TYPE TRANSCRIPTIONAL REGULATOR"/>
    <property type="match status" value="1"/>
</dbReference>
<dbReference type="RefSeq" id="WP_046765444.1">
    <property type="nucleotide sequence ID" value="NZ_LBIC01000010.1"/>
</dbReference>
<reference evidence="6 7" key="1">
    <citation type="submission" date="2015-04" db="EMBL/GenBank/DDBJ databases">
        <title>Genome sequence of aromatic hydrocarbons-degrading Sphingobium chungbukense DJ77.</title>
        <authorList>
            <person name="Kim Y.-C."/>
            <person name="Chae J.-C."/>
        </authorList>
    </citation>
    <scope>NUCLEOTIDE SEQUENCE [LARGE SCALE GENOMIC DNA]</scope>
    <source>
        <strain evidence="6 7">DJ77</strain>
    </source>
</reference>
<keyword evidence="4" id="KW-0804">Transcription</keyword>
<proteinExistence type="inferred from homology"/>
<evidence type="ECO:0000256" key="4">
    <source>
        <dbReference type="ARBA" id="ARBA00023163"/>
    </source>
</evidence>
<evidence type="ECO:0000256" key="2">
    <source>
        <dbReference type="ARBA" id="ARBA00023015"/>
    </source>
</evidence>
<dbReference type="Proteomes" id="UP000033874">
    <property type="component" value="Unassembled WGS sequence"/>
</dbReference>
<feature type="domain" description="HTH lysR-type" evidence="5">
    <location>
        <begin position="6"/>
        <end position="63"/>
    </location>
</feature>
<keyword evidence="3" id="KW-0238">DNA-binding</keyword>
<dbReference type="PROSITE" id="PS50931">
    <property type="entry name" value="HTH_LYSR"/>
    <property type="match status" value="1"/>
</dbReference>
<protein>
    <recommendedName>
        <fullName evidence="5">HTH lysR-type domain-containing protein</fullName>
    </recommendedName>
</protein>
<dbReference type="SUPFAM" id="SSF46785">
    <property type="entry name" value="Winged helix' DNA-binding domain"/>
    <property type="match status" value="1"/>
</dbReference>
<dbReference type="InterPro" id="IPR005119">
    <property type="entry name" value="LysR_subst-bd"/>
</dbReference>
<dbReference type="PATRIC" id="fig|56193.3.peg.4283"/>
<evidence type="ECO:0000256" key="3">
    <source>
        <dbReference type="ARBA" id="ARBA00023125"/>
    </source>
</evidence>
<dbReference type="Gene3D" id="1.10.10.10">
    <property type="entry name" value="Winged helix-like DNA-binding domain superfamily/Winged helix DNA-binding domain"/>
    <property type="match status" value="1"/>
</dbReference>
<evidence type="ECO:0000259" key="5">
    <source>
        <dbReference type="PROSITE" id="PS50931"/>
    </source>
</evidence>
<accession>A0A0M3AK72</accession>